<dbReference type="GO" id="GO:0003700">
    <property type="term" value="F:DNA-binding transcription factor activity"/>
    <property type="evidence" value="ECO:0007669"/>
    <property type="project" value="InterPro"/>
</dbReference>
<gene>
    <name evidence="5" type="ORF">CLV84_0542</name>
</gene>
<dbReference type="InterPro" id="IPR009057">
    <property type="entry name" value="Homeodomain-like_sf"/>
</dbReference>
<keyword evidence="6" id="KW-1185">Reference proteome</keyword>
<evidence type="ECO:0000256" key="3">
    <source>
        <dbReference type="ARBA" id="ARBA00023163"/>
    </source>
</evidence>
<evidence type="ECO:0000313" key="5">
    <source>
        <dbReference type="EMBL" id="PPK87597.1"/>
    </source>
</evidence>
<dbReference type="PANTHER" id="PTHR43280">
    <property type="entry name" value="ARAC-FAMILY TRANSCRIPTIONAL REGULATOR"/>
    <property type="match status" value="1"/>
</dbReference>
<accession>A0A2S6I7X2</accession>
<dbReference type="AlphaFoldDB" id="A0A2S6I7X2"/>
<dbReference type="InterPro" id="IPR020449">
    <property type="entry name" value="Tscrpt_reg_AraC-type_HTH"/>
</dbReference>
<dbReference type="PROSITE" id="PS01124">
    <property type="entry name" value="HTH_ARAC_FAMILY_2"/>
    <property type="match status" value="1"/>
</dbReference>
<dbReference type="InterPro" id="IPR018060">
    <property type="entry name" value="HTH_AraC"/>
</dbReference>
<feature type="domain" description="HTH araC/xylS-type" evidence="4">
    <location>
        <begin position="201"/>
        <end position="310"/>
    </location>
</feature>
<proteinExistence type="predicted"/>
<evidence type="ECO:0000259" key="4">
    <source>
        <dbReference type="PROSITE" id="PS01124"/>
    </source>
</evidence>
<dbReference type="Proteomes" id="UP000237662">
    <property type="component" value="Unassembled WGS sequence"/>
</dbReference>
<dbReference type="PANTHER" id="PTHR43280:SF32">
    <property type="entry name" value="TRANSCRIPTIONAL REGULATORY PROTEIN"/>
    <property type="match status" value="1"/>
</dbReference>
<keyword evidence="1" id="KW-0805">Transcription regulation</keyword>
<dbReference type="GO" id="GO:0043565">
    <property type="term" value="F:sequence-specific DNA binding"/>
    <property type="evidence" value="ECO:0007669"/>
    <property type="project" value="InterPro"/>
</dbReference>
<organism evidence="5 6">
    <name type="scientific">Neolewinella xylanilytica</name>
    <dbReference type="NCBI Taxonomy" id="1514080"/>
    <lineage>
        <taxon>Bacteria</taxon>
        <taxon>Pseudomonadati</taxon>
        <taxon>Bacteroidota</taxon>
        <taxon>Saprospiria</taxon>
        <taxon>Saprospirales</taxon>
        <taxon>Lewinellaceae</taxon>
        <taxon>Neolewinella</taxon>
    </lineage>
</organism>
<sequence length="310" mass="35035">MADQPPTTLDDFYREIAAKRGQQTAPSVAKPSGDIGHFGVFDLQALHRDGPPREMPYNRRTYYKISLISGRNRAEYADKVIEVGGEALLFATPNIPYHWLPLDSQPRGYFCVFTRDFLAANPLGTRLDALPIFRPGQTPLFEVTERDAEVARAIFRKMIAEAGSDYAYRSDLLRTYLLELIHLGQKLQPAPTVADPPTAATRITALFRELLEREFTPLSPTNPLRLRTPGEIAERLSLHVNYLNQTLKAETGKTTSQLIGERIVQEAKVLLRHSRWSVSEIAYALGFEEPAHFSNYFKRYTDHSPGSFRG</sequence>
<evidence type="ECO:0000256" key="1">
    <source>
        <dbReference type="ARBA" id="ARBA00023015"/>
    </source>
</evidence>
<dbReference type="Gene3D" id="1.10.10.60">
    <property type="entry name" value="Homeodomain-like"/>
    <property type="match status" value="1"/>
</dbReference>
<evidence type="ECO:0000256" key="2">
    <source>
        <dbReference type="ARBA" id="ARBA00023125"/>
    </source>
</evidence>
<dbReference type="OrthoDB" id="629929at2"/>
<reference evidence="5 6" key="1">
    <citation type="submission" date="2018-02" db="EMBL/GenBank/DDBJ databases">
        <title>Genomic Encyclopedia of Archaeal and Bacterial Type Strains, Phase II (KMG-II): from individual species to whole genera.</title>
        <authorList>
            <person name="Goeker M."/>
        </authorList>
    </citation>
    <scope>NUCLEOTIDE SEQUENCE [LARGE SCALE GENOMIC DNA]</scope>
    <source>
        <strain evidence="5 6">DSM 29526</strain>
    </source>
</reference>
<dbReference type="RefSeq" id="WP_104418192.1">
    <property type="nucleotide sequence ID" value="NZ_PTJC01000005.1"/>
</dbReference>
<keyword evidence="2" id="KW-0238">DNA-binding</keyword>
<dbReference type="SMART" id="SM00342">
    <property type="entry name" value="HTH_ARAC"/>
    <property type="match status" value="1"/>
</dbReference>
<dbReference type="PRINTS" id="PR00032">
    <property type="entry name" value="HTHARAC"/>
</dbReference>
<keyword evidence="3" id="KW-0804">Transcription</keyword>
<dbReference type="InterPro" id="IPR037923">
    <property type="entry name" value="HTH-like"/>
</dbReference>
<dbReference type="SUPFAM" id="SSF46689">
    <property type="entry name" value="Homeodomain-like"/>
    <property type="match status" value="1"/>
</dbReference>
<dbReference type="SUPFAM" id="SSF51215">
    <property type="entry name" value="Regulatory protein AraC"/>
    <property type="match status" value="1"/>
</dbReference>
<protein>
    <submittedName>
        <fullName evidence="5">AraC family transcriptional regulator</fullName>
    </submittedName>
</protein>
<comment type="caution">
    <text evidence="5">The sequence shown here is derived from an EMBL/GenBank/DDBJ whole genome shotgun (WGS) entry which is preliminary data.</text>
</comment>
<evidence type="ECO:0000313" key="6">
    <source>
        <dbReference type="Proteomes" id="UP000237662"/>
    </source>
</evidence>
<dbReference type="Pfam" id="PF12833">
    <property type="entry name" value="HTH_18"/>
    <property type="match status" value="1"/>
</dbReference>
<dbReference type="EMBL" id="PTJC01000005">
    <property type="protein sequence ID" value="PPK87597.1"/>
    <property type="molecule type" value="Genomic_DNA"/>
</dbReference>
<name>A0A2S6I7X2_9BACT</name>